<dbReference type="Pfam" id="PF00856">
    <property type="entry name" value="SET"/>
    <property type="match status" value="1"/>
</dbReference>
<dbReference type="Proteomes" id="UP000051952">
    <property type="component" value="Unassembled WGS sequence"/>
</dbReference>
<dbReference type="VEuPathDB" id="TriTrypDB:BSAL_83695"/>
<dbReference type="PROSITE" id="PS50280">
    <property type="entry name" value="SET"/>
    <property type="match status" value="1"/>
</dbReference>
<evidence type="ECO:0000259" key="1">
    <source>
        <dbReference type="PROSITE" id="PS50280"/>
    </source>
</evidence>
<sequence>MSWDQNFVQVNNACDADTTRGRYVTARCHIPAGTVLLRDEEPTLSFASGSTSEADICDAIAASPLSSHLCSPSTRALAERAVSPHHQAPLSQLYTNAFVHVDSASRGADHNAEYIVLYWHISMMNHSCAPNVLLETTFSNLSPTTSAGTCAAVRISTSVVASKDVDEGDEICIAYQLLLAPCAVRQSFFESHYGFTCRCSRCCDPTADVQEQQLLCEGAVPSAASRRLEKLFAYTLDPICRRTSTLSLPLEHRDIVWNMLKTASTLPPNDAWGILDPDATVRYWKAACLRETILDHWDDDCVSRLLSRDDVASLRKLLATGHQQFMRWFFDGWLSSSHLQKVIPQC</sequence>
<keyword evidence="3" id="KW-1185">Reference proteome</keyword>
<dbReference type="EMBL" id="CYKH01000945">
    <property type="protein sequence ID" value="CUG71282.1"/>
    <property type="molecule type" value="Genomic_DNA"/>
</dbReference>
<dbReference type="PANTHER" id="PTHR12197">
    <property type="entry name" value="HISTONE-LYSINE N-METHYLTRANSFERASE SMYD"/>
    <property type="match status" value="1"/>
</dbReference>
<dbReference type="InterPro" id="IPR046341">
    <property type="entry name" value="SET_dom_sf"/>
</dbReference>
<feature type="domain" description="SET" evidence="1">
    <location>
        <begin position="6"/>
        <end position="176"/>
    </location>
</feature>
<protein>
    <recommendedName>
        <fullName evidence="1">SET domain-containing protein</fullName>
    </recommendedName>
</protein>
<evidence type="ECO:0000313" key="2">
    <source>
        <dbReference type="EMBL" id="CUG71282.1"/>
    </source>
</evidence>
<dbReference type="SUPFAM" id="SSF82199">
    <property type="entry name" value="SET domain"/>
    <property type="match status" value="1"/>
</dbReference>
<reference evidence="3" key="1">
    <citation type="submission" date="2015-09" db="EMBL/GenBank/DDBJ databases">
        <authorList>
            <consortium name="Pathogen Informatics"/>
        </authorList>
    </citation>
    <scope>NUCLEOTIDE SEQUENCE [LARGE SCALE GENOMIC DNA]</scope>
    <source>
        <strain evidence="3">Lake Konstanz</strain>
    </source>
</reference>
<dbReference type="OrthoDB" id="1028014at2759"/>
<dbReference type="Gene3D" id="2.170.270.10">
    <property type="entry name" value="SET domain"/>
    <property type="match status" value="1"/>
</dbReference>
<name>A0A0S4J3V4_BODSA</name>
<dbReference type="AlphaFoldDB" id="A0A0S4J3V4"/>
<organism evidence="2 3">
    <name type="scientific">Bodo saltans</name>
    <name type="common">Flagellated protozoan</name>
    <dbReference type="NCBI Taxonomy" id="75058"/>
    <lineage>
        <taxon>Eukaryota</taxon>
        <taxon>Discoba</taxon>
        <taxon>Euglenozoa</taxon>
        <taxon>Kinetoplastea</taxon>
        <taxon>Metakinetoplastina</taxon>
        <taxon>Eubodonida</taxon>
        <taxon>Bodonidae</taxon>
        <taxon>Bodo</taxon>
    </lineage>
</organism>
<gene>
    <name evidence="2" type="ORF">BSAL_83695</name>
</gene>
<dbReference type="InterPro" id="IPR001214">
    <property type="entry name" value="SET_dom"/>
</dbReference>
<proteinExistence type="predicted"/>
<accession>A0A0S4J3V4</accession>
<dbReference type="CDD" id="cd20071">
    <property type="entry name" value="SET_SMYD"/>
    <property type="match status" value="1"/>
</dbReference>
<dbReference type="InterPro" id="IPR050869">
    <property type="entry name" value="H3K4_H4K5_MeTrfase"/>
</dbReference>
<evidence type="ECO:0000313" key="3">
    <source>
        <dbReference type="Proteomes" id="UP000051952"/>
    </source>
</evidence>